<protein>
    <submittedName>
        <fullName evidence="2">Class I SAM-dependent methyltransferase</fullName>
    </submittedName>
</protein>
<sequence>MSLLSQKHFNRSAKRNVSMMENHELKILNMFIKYMAYYSDTELTAFTDWIENNTKFELYQDLKVLHIGTCLKEVWTHQLQVERFEIEIIDQSLLNVNVTKKKLMDTGINISIGQMEYTNLIYESYTFDRVFSKIAFQLQSAEQQIESLNEASRVLKPTGIHYILVNEQSLISSLYQLMNEFSNEFNIIDPYQKHQIDIDQQLKMLYEQIDVTEYEANHLIRDVKQCMSLFLSYEDENYINYIVKRHLGKQFNEFLEMKFKTQGPIILKRKFRLFKCKNKKNQLKQF</sequence>
<keyword evidence="2" id="KW-0808">Transferase</keyword>
<dbReference type="GO" id="GO:0008168">
    <property type="term" value="F:methyltransferase activity"/>
    <property type="evidence" value="ECO:0007669"/>
    <property type="project" value="UniProtKB-KW"/>
</dbReference>
<dbReference type="SUPFAM" id="SSF53335">
    <property type="entry name" value="S-adenosyl-L-methionine-dependent methyltransferases"/>
    <property type="match status" value="1"/>
</dbReference>
<proteinExistence type="predicted"/>
<dbReference type="Proteomes" id="UP001058072">
    <property type="component" value="Chromosome"/>
</dbReference>
<evidence type="ECO:0000313" key="3">
    <source>
        <dbReference type="Proteomes" id="UP001058072"/>
    </source>
</evidence>
<dbReference type="AlphaFoldDB" id="A0A9Q9CT11"/>
<dbReference type="EMBL" id="CP071250">
    <property type="protein sequence ID" value="UUF09472.1"/>
    <property type="molecule type" value="Genomic_DNA"/>
</dbReference>
<name>A0A9Q9CT11_9FIRM</name>
<evidence type="ECO:0000259" key="1">
    <source>
        <dbReference type="Pfam" id="PF13649"/>
    </source>
</evidence>
<evidence type="ECO:0000313" key="2">
    <source>
        <dbReference type="EMBL" id="UUF09472.1"/>
    </source>
</evidence>
<dbReference type="RefSeq" id="WP_068759186.1">
    <property type="nucleotide sequence ID" value="NZ_CP071250.1"/>
</dbReference>
<gene>
    <name evidence="2" type="ORF">J0J70_05850</name>
</gene>
<accession>A0A9Q9CT11</accession>
<dbReference type="GO" id="GO:0032259">
    <property type="term" value="P:methylation"/>
    <property type="evidence" value="ECO:0007669"/>
    <property type="project" value="UniProtKB-KW"/>
</dbReference>
<reference evidence="2" key="1">
    <citation type="submission" date="2021-03" db="EMBL/GenBank/DDBJ databases">
        <title>Comparative Genomics and Metabolomics in the genus Turicibacter.</title>
        <authorList>
            <person name="Maki J."/>
            <person name="Looft T."/>
        </authorList>
    </citation>
    <scope>NUCLEOTIDE SEQUENCE</scope>
    <source>
        <strain evidence="2">ISU324</strain>
    </source>
</reference>
<dbReference type="InterPro" id="IPR041698">
    <property type="entry name" value="Methyltransf_25"/>
</dbReference>
<keyword evidence="2" id="KW-0489">Methyltransferase</keyword>
<feature type="domain" description="Methyltransferase" evidence="1">
    <location>
        <begin position="83"/>
        <end position="159"/>
    </location>
</feature>
<dbReference type="Gene3D" id="3.40.50.150">
    <property type="entry name" value="Vaccinia Virus protein VP39"/>
    <property type="match status" value="1"/>
</dbReference>
<organism evidence="2 3">
    <name type="scientific">Turicibacter bilis</name>
    <dbReference type="NCBI Taxonomy" id="2735723"/>
    <lineage>
        <taxon>Bacteria</taxon>
        <taxon>Bacillati</taxon>
        <taxon>Bacillota</taxon>
        <taxon>Erysipelotrichia</taxon>
        <taxon>Erysipelotrichales</taxon>
        <taxon>Turicibacteraceae</taxon>
        <taxon>Turicibacter</taxon>
    </lineage>
</organism>
<dbReference type="InterPro" id="IPR029063">
    <property type="entry name" value="SAM-dependent_MTases_sf"/>
</dbReference>
<dbReference type="Pfam" id="PF13649">
    <property type="entry name" value="Methyltransf_25"/>
    <property type="match status" value="1"/>
</dbReference>